<evidence type="ECO:0000313" key="1">
    <source>
        <dbReference type="EMBL" id="EEF43763.1"/>
    </source>
</evidence>
<dbReference type="EMBL" id="EQ973829">
    <property type="protein sequence ID" value="EEF43763.1"/>
    <property type="molecule type" value="Genomic_DNA"/>
</dbReference>
<dbReference type="Proteomes" id="UP000008311">
    <property type="component" value="Unassembled WGS sequence"/>
</dbReference>
<organism evidence="1 2">
    <name type="scientific">Ricinus communis</name>
    <name type="common">Castor bean</name>
    <dbReference type="NCBI Taxonomy" id="3988"/>
    <lineage>
        <taxon>Eukaryota</taxon>
        <taxon>Viridiplantae</taxon>
        <taxon>Streptophyta</taxon>
        <taxon>Embryophyta</taxon>
        <taxon>Tracheophyta</taxon>
        <taxon>Spermatophyta</taxon>
        <taxon>Magnoliopsida</taxon>
        <taxon>eudicotyledons</taxon>
        <taxon>Gunneridae</taxon>
        <taxon>Pentapetalae</taxon>
        <taxon>rosids</taxon>
        <taxon>fabids</taxon>
        <taxon>Malpighiales</taxon>
        <taxon>Euphorbiaceae</taxon>
        <taxon>Acalyphoideae</taxon>
        <taxon>Acalypheae</taxon>
        <taxon>Ricinus</taxon>
    </lineage>
</organism>
<dbReference type="InParanoid" id="B9RY02"/>
<keyword evidence="2" id="KW-1185">Reference proteome</keyword>
<name>B9RY02_RICCO</name>
<dbReference type="AlphaFoldDB" id="B9RY02"/>
<protein>
    <submittedName>
        <fullName evidence="1">Uncharacterized protein</fullName>
    </submittedName>
</protein>
<sequence length="66" mass="7585">MANVVDQARERIQSFELVRWFVVSKSRNKPARWLAKCLLSGSLPHAWVSCPPPELSFLLVSNFSFH</sequence>
<evidence type="ECO:0000313" key="2">
    <source>
        <dbReference type="Proteomes" id="UP000008311"/>
    </source>
</evidence>
<reference evidence="2" key="1">
    <citation type="journal article" date="2010" name="Nat. Biotechnol.">
        <title>Draft genome sequence of the oilseed species Ricinus communis.</title>
        <authorList>
            <person name="Chan A.P."/>
            <person name="Crabtree J."/>
            <person name="Zhao Q."/>
            <person name="Lorenzi H."/>
            <person name="Orvis J."/>
            <person name="Puiu D."/>
            <person name="Melake-Berhan A."/>
            <person name="Jones K.M."/>
            <person name="Redman J."/>
            <person name="Chen G."/>
            <person name="Cahoon E.B."/>
            <person name="Gedil M."/>
            <person name="Stanke M."/>
            <person name="Haas B.J."/>
            <person name="Wortman J.R."/>
            <person name="Fraser-Liggett C.M."/>
            <person name="Ravel J."/>
            <person name="Rabinowicz P.D."/>
        </authorList>
    </citation>
    <scope>NUCLEOTIDE SEQUENCE [LARGE SCALE GENOMIC DNA]</scope>
    <source>
        <strain evidence="2">cv. Hale</strain>
    </source>
</reference>
<gene>
    <name evidence="1" type="ORF">RCOM_1306140</name>
</gene>
<proteinExistence type="predicted"/>
<accession>B9RY02</accession>